<dbReference type="AlphaFoldDB" id="A0A1Y2DTU7"/>
<dbReference type="Proteomes" id="UP000193467">
    <property type="component" value="Unassembled WGS sequence"/>
</dbReference>
<evidence type="ECO:0000256" key="6">
    <source>
        <dbReference type="ARBA" id="ARBA00022989"/>
    </source>
</evidence>
<dbReference type="STRING" id="106004.A0A1Y2DTU7"/>
<comment type="subcellular location">
    <subcellularLocation>
        <location evidence="1">Mitochondrion membrane</location>
        <topology evidence="1">Multi-pass membrane protein</topology>
    </subcellularLocation>
</comment>
<keyword evidence="6 9" id="KW-1133">Transmembrane helix</keyword>
<dbReference type="GO" id="GO:0005743">
    <property type="term" value="C:mitochondrial inner membrane"/>
    <property type="evidence" value="ECO:0007669"/>
    <property type="project" value="TreeGrafter"/>
</dbReference>
<feature type="transmembrane region" description="Helical" evidence="9">
    <location>
        <begin position="196"/>
        <end position="217"/>
    </location>
</feature>
<comment type="caution">
    <text evidence="10">The sequence shown here is derived from an EMBL/GenBank/DDBJ whole genome shotgun (WGS) entry which is preliminary data.</text>
</comment>
<proteinExistence type="inferred from homology"/>
<feature type="transmembrane region" description="Helical" evidence="9">
    <location>
        <begin position="163"/>
        <end position="184"/>
    </location>
</feature>
<evidence type="ECO:0000256" key="4">
    <source>
        <dbReference type="ARBA" id="ARBA00022692"/>
    </source>
</evidence>
<evidence type="ECO:0000256" key="3">
    <source>
        <dbReference type="ARBA" id="ARBA00022448"/>
    </source>
</evidence>
<gene>
    <name evidence="10" type="ORF">BCR35DRAFT_308927</name>
</gene>
<dbReference type="InParanoid" id="A0A1Y2DTU7"/>
<organism evidence="10 11">
    <name type="scientific">Leucosporidium creatinivorum</name>
    <dbReference type="NCBI Taxonomy" id="106004"/>
    <lineage>
        <taxon>Eukaryota</taxon>
        <taxon>Fungi</taxon>
        <taxon>Dikarya</taxon>
        <taxon>Basidiomycota</taxon>
        <taxon>Pucciniomycotina</taxon>
        <taxon>Microbotryomycetes</taxon>
        <taxon>Leucosporidiales</taxon>
        <taxon>Leucosporidium</taxon>
    </lineage>
</organism>
<comment type="similarity">
    <text evidence="2">Belongs to the sideroflexin family.</text>
</comment>
<dbReference type="InterPro" id="IPR004686">
    <property type="entry name" value="Mtc"/>
</dbReference>
<evidence type="ECO:0000256" key="5">
    <source>
        <dbReference type="ARBA" id="ARBA00022970"/>
    </source>
</evidence>
<accession>A0A1Y2DTU7</accession>
<name>A0A1Y2DTU7_9BASI</name>
<dbReference type="FunCoup" id="A0A1Y2DTU7">
    <property type="interactions" value="78"/>
</dbReference>
<keyword evidence="5" id="KW-0029">Amino-acid transport</keyword>
<protein>
    <submittedName>
        <fullName evidence="10">Tricarboxylate/iron carrier</fullName>
    </submittedName>
</protein>
<dbReference type="GO" id="GO:0015075">
    <property type="term" value="F:monoatomic ion transmembrane transporter activity"/>
    <property type="evidence" value="ECO:0007669"/>
    <property type="project" value="InterPro"/>
</dbReference>
<dbReference type="GO" id="GO:0006865">
    <property type="term" value="P:amino acid transport"/>
    <property type="evidence" value="ECO:0007669"/>
    <property type="project" value="UniProtKB-KW"/>
</dbReference>
<evidence type="ECO:0000256" key="9">
    <source>
        <dbReference type="SAM" id="Phobius"/>
    </source>
</evidence>
<evidence type="ECO:0000313" key="11">
    <source>
        <dbReference type="Proteomes" id="UP000193467"/>
    </source>
</evidence>
<evidence type="ECO:0000313" key="10">
    <source>
        <dbReference type="EMBL" id="ORY62703.1"/>
    </source>
</evidence>
<dbReference type="PANTHER" id="PTHR11153">
    <property type="entry name" value="SIDEROFLEXIN"/>
    <property type="match status" value="1"/>
</dbReference>
<evidence type="ECO:0000256" key="7">
    <source>
        <dbReference type="ARBA" id="ARBA00023128"/>
    </source>
</evidence>
<dbReference type="EMBL" id="MCGR01000070">
    <property type="protein sequence ID" value="ORY62703.1"/>
    <property type="molecule type" value="Genomic_DNA"/>
</dbReference>
<keyword evidence="4 9" id="KW-0812">Transmembrane</keyword>
<evidence type="ECO:0000256" key="2">
    <source>
        <dbReference type="ARBA" id="ARBA00005974"/>
    </source>
</evidence>
<feature type="transmembrane region" description="Helical" evidence="9">
    <location>
        <begin position="301"/>
        <end position="319"/>
    </location>
</feature>
<sequence>MAANDVNHHANKELLNPPVDISQSRYDTKTYFGRLRHFASITSPLTLLASSSELVDAQKFLKEYQEGVGKGREAWGKEEEMGVWKAKQLVDSSLHPDTGLPVPLPFRLSAFVPTNLLIVGGMLMPNPTLKSVIFWQWANQSLNVCVNYSNANKSIEMSNGEIAGAYVAATVASCSIAVGLSTLVPRLRGLQPTTKALLAKFIPFASVASAGVVNIGLMRWKEIRDGISVYPPADEKTGRLNNQELGKSSTAGAYAIGQTAASRVFTNIPTLILPPVIITLLERRGAFKGPNGARLNTVTNLGLIGVSLLAFLPPAIAVYPQRGSIDPKKLEARFRELEYERVEFNKGL</sequence>
<evidence type="ECO:0000256" key="8">
    <source>
        <dbReference type="ARBA" id="ARBA00023136"/>
    </source>
</evidence>
<keyword evidence="3" id="KW-0813">Transport</keyword>
<dbReference type="GO" id="GO:1990542">
    <property type="term" value="P:mitochondrial transmembrane transport"/>
    <property type="evidence" value="ECO:0007669"/>
    <property type="project" value="TreeGrafter"/>
</dbReference>
<evidence type="ECO:0000256" key="1">
    <source>
        <dbReference type="ARBA" id="ARBA00004225"/>
    </source>
</evidence>
<reference evidence="10 11" key="1">
    <citation type="submission" date="2016-07" db="EMBL/GenBank/DDBJ databases">
        <title>Pervasive Adenine N6-methylation of Active Genes in Fungi.</title>
        <authorList>
            <consortium name="DOE Joint Genome Institute"/>
            <person name="Mondo S.J."/>
            <person name="Dannebaum R.O."/>
            <person name="Kuo R.C."/>
            <person name="Labutti K."/>
            <person name="Haridas S."/>
            <person name="Kuo A."/>
            <person name="Salamov A."/>
            <person name="Ahrendt S.R."/>
            <person name="Lipzen A."/>
            <person name="Sullivan W."/>
            <person name="Andreopoulos W.B."/>
            <person name="Clum A."/>
            <person name="Lindquist E."/>
            <person name="Daum C."/>
            <person name="Ramamoorthy G.K."/>
            <person name="Gryganskyi A."/>
            <person name="Culley D."/>
            <person name="Magnuson J.K."/>
            <person name="James T.Y."/>
            <person name="O'Malley M.A."/>
            <person name="Stajich J.E."/>
            <person name="Spatafora J.W."/>
            <person name="Visel A."/>
            <person name="Grigoriev I.V."/>
        </authorList>
    </citation>
    <scope>NUCLEOTIDE SEQUENCE [LARGE SCALE GENOMIC DNA]</scope>
    <source>
        <strain evidence="10 11">62-1032</strain>
    </source>
</reference>
<dbReference type="Pfam" id="PF03820">
    <property type="entry name" value="SFXNs"/>
    <property type="match status" value="1"/>
</dbReference>
<keyword evidence="8 9" id="KW-0472">Membrane</keyword>
<keyword evidence="11" id="KW-1185">Reference proteome</keyword>
<dbReference type="OrthoDB" id="6608471at2759"/>
<dbReference type="PANTHER" id="PTHR11153:SF6">
    <property type="entry name" value="SIDEROFLEXIN-5"/>
    <property type="match status" value="1"/>
</dbReference>
<keyword evidence="7" id="KW-0496">Mitochondrion</keyword>